<keyword evidence="2" id="KW-1185">Reference proteome</keyword>
<dbReference type="Proteomes" id="UP000317982">
    <property type="component" value="Unassembled WGS sequence"/>
</dbReference>
<accession>A0A545ASS0</accession>
<evidence type="ECO:0000313" key="2">
    <source>
        <dbReference type="Proteomes" id="UP000317982"/>
    </source>
</evidence>
<dbReference type="InParanoid" id="A0A545ASS0"/>
<proteinExistence type="predicted"/>
<dbReference type="EMBL" id="VIRS01000009">
    <property type="protein sequence ID" value="TQS44353.1"/>
    <property type="molecule type" value="Genomic_DNA"/>
</dbReference>
<dbReference type="RefSeq" id="WP_142705344.1">
    <property type="nucleotide sequence ID" value="NZ_VIRS01000009.1"/>
</dbReference>
<comment type="caution">
    <text evidence="1">The sequence shown here is derived from an EMBL/GenBank/DDBJ whole genome shotgun (WGS) entry which is preliminary data.</text>
</comment>
<gene>
    <name evidence="1" type="ORF">FL583_15585</name>
</gene>
<dbReference type="AlphaFoldDB" id="A0A545ASS0"/>
<dbReference type="OrthoDB" id="5298817at2"/>
<sequence>MPVEIAEVVVAHRRDYWAWVEQHAEEPNRGMLLRLRDHWHNMNARFFGGRLLEPYVTLTEPSRPATYGQCCYASSWGSRLEIRIRPSLLTGTHPRLSGPIAGRRLFVDDVLLHEMLHQEGAEVTGVDEPAYHGHGPHFATRANDIGAVLGLATVVARNRNGSDLPRAAQWPHNVRPADYYLGAYHPPAAEPRGEPCPHCNGTGRIPAEVSA</sequence>
<reference evidence="1 2" key="1">
    <citation type="submission" date="2019-07" db="EMBL/GenBank/DDBJ databases">
        <title>Cryptosporangium phraense sp. nov., isolated from plant litter.</title>
        <authorList>
            <person name="Suriyachadkun C."/>
        </authorList>
    </citation>
    <scope>NUCLEOTIDE SEQUENCE [LARGE SCALE GENOMIC DNA]</scope>
    <source>
        <strain evidence="1 2">A-T 5661</strain>
    </source>
</reference>
<name>A0A545ASS0_9ACTN</name>
<organism evidence="1 2">
    <name type="scientific">Cryptosporangium phraense</name>
    <dbReference type="NCBI Taxonomy" id="2593070"/>
    <lineage>
        <taxon>Bacteria</taxon>
        <taxon>Bacillati</taxon>
        <taxon>Actinomycetota</taxon>
        <taxon>Actinomycetes</taxon>
        <taxon>Cryptosporangiales</taxon>
        <taxon>Cryptosporangiaceae</taxon>
        <taxon>Cryptosporangium</taxon>
    </lineage>
</organism>
<protein>
    <submittedName>
        <fullName evidence="1">Uncharacterized protein</fullName>
    </submittedName>
</protein>
<evidence type="ECO:0000313" key="1">
    <source>
        <dbReference type="EMBL" id="TQS44353.1"/>
    </source>
</evidence>